<proteinExistence type="inferred from homology"/>
<dbReference type="Gene3D" id="1.10.10.10">
    <property type="entry name" value="Winged helix-like DNA-binding domain superfamily/Winged helix DNA-binding domain"/>
    <property type="match status" value="1"/>
</dbReference>
<keyword evidence="4" id="KW-0547">Nucleotide-binding</keyword>
<feature type="domain" description="R13L1/DRL21-like LRR repeat region" evidence="11">
    <location>
        <begin position="636"/>
        <end position="760"/>
    </location>
</feature>
<dbReference type="Pfam" id="PF00931">
    <property type="entry name" value="NB-ARC"/>
    <property type="match status" value="1"/>
</dbReference>
<dbReference type="InterPro" id="IPR055414">
    <property type="entry name" value="LRR_R13L4/SHOC2-like"/>
</dbReference>
<dbReference type="InterPro" id="IPR042197">
    <property type="entry name" value="Apaf_helical"/>
</dbReference>
<dbReference type="FunFam" id="1.10.10.10:FF:000322">
    <property type="entry name" value="Probable disease resistance protein At1g63360"/>
    <property type="match status" value="1"/>
</dbReference>
<protein>
    <submittedName>
        <fullName evidence="12">Uncharacterized protein</fullName>
    </submittedName>
</protein>
<evidence type="ECO:0000256" key="2">
    <source>
        <dbReference type="ARBA" id="ARBA00022614"/>
    </source>
</evidence>
<reference evidence="12 13" key="1">
    <citation type="submission" date="2023-10" db="EMBL/GenBank/DDBJ databases">
        <title>Genome-Wide Identification Analysis in wild type Solanum Pinnatisectum Reveals Some Genes Defensing Phytophthora Infestans.</title>
        <authorList>
            <person name="Sun C."/>
        </authorList>
    </citation>
    <scope>NUCLEOTIDE SEQUENCE [LARGE SCALE GENOMIC DNA]</scope>
    <source>
        <strain evidence="12">LQN</strain>
        <tissue evidence="12">Leaf</tissue>
    </source>
</reference>
<dbReference type="Pfam" id="PF23559">
    <property type="entry name" value="WHD_DRP"/>
    <property type="match status" value="1"/>
</dbReference>
<evidence type="ECO:0000259" key="9">
    <source>
        <dbReference type="Pfam" id="PF23559"/>
    </source>
</evidence>
<keyword evidence="2" id="KW-0433">Leucine-rich repeat</keyword>
<organism evidence="12 13">
    <name type="scientific">Solanum pinnatisectum</name>
    <name type="common">tansyleaf nightshade</name>
    <dbReference type="NCBI Taxonomy" id="50273"/>
    <lineage>
        <taxon>Eukaryota</taxon>
        <taxon>Viridiplantae</taxon>
        <taxon>Streptophyta</taxon>
        <taxon>Embryophyta</taxon>
        <taxon>Tracheophyta</taxon>
        <taxon>Spermatophyta</taxon>
        <taxon>Magnoliopsida</taxon>
        <taxon>eudicotyledons</taxon>
        <taxon>Gunneridae</taxon>
        <taxon>Pentapetalae</taxon>
        <taxon>asterids</taxon>
        <taxon>lamiids</taxon>
        <taxon>Solanales</taxon>
        <taxon>Solanaceae</taxon>
        <taxon>Solanoideae</taxon>
        <taxon>Solaneae</taxon>
        <taxon>Solanum</taxon>
    </lineage>
</organism>
<dbReference type="GO" id="GO:0051607">
    <property type="term" value="P:defense response to virus"/>
    <property type="evidence" value="ECO:0007669"/>
    <property type="project" value="UniProtKB-ARBA"/>
</dbReference>
<dbReference type="Gene3D" id="3.40.50.300">
    <property type="entry name" value="P-loop containing nucleotide triphosphate hydrolases"/>
    <property type="match status" value="1"/>
</dbReference>
<dbReference type="InterPro" id="IPR058922">
    <property type="entry name" value="WHD_DRP"/>
</dbReference>
<dbReference type="InterPro" id="IPR027417">
    <property type="entry name" value="P-loop_NTPase"/>
</dbReference>
<dbReference type="Pfam" id="PF18052">
    <property type="entry name" value="Rx_N"/>
    <property type="match status" value="1"/>
</dbReference>
<dbReference type="Gene3D" id="1.10.8.430">
    <property type="entry name" value="Helical domain of apoptotic protease-activating factors"/>
    <property type="match status" value="1"/>
</dbReference>
<dbReference type="InterPro" id="IPR036388">
    <property type="entry name" value="WH-like_DNA-bd_sf"/>
</dbReference>
<dbReference type="Gene3D" id="1.20.5.4130">
    <property type="match status" value="1"/>
</dbReference>
<evidence type="ECO:0000256" key="4">
    <source>
        <dbReference type="ARBA" id="ARBA00022741"/>
    </source>
</evidence>
<name>A0AAV9LS27_9SOLN</name>
<dbReference type="Gene3D" id="3.80.10.10">
    <property type="entry name" value="Ribonuclease Inhibitor"/>
    <property type="match status" value="2"/>
</dbReference>
<dbReference type="InterPro" id="IPR041118">
    <property type="entry name" value="Rx_N"/>
</dbReference>
<dbReference type="InterPro" id="IPR032675">
    <property type="entry name" value="LRR_dom_sf"/>
</dbReference>
<dbReference type="InterPro" id="IPR002182">
    <property type="entry name" value="NB-ARC"/>
</dbReference>
<dbReference type="InterPro" id="IPR038005">
    <property type="entry name" value="RX-like_CC"/>
</dbReference>
<evidence type="ECO:0000256" key="1">
    <source>
        <dbReference type="ARBA" id="ARBA00008894"/>
    </source>
</evidence>
<dbReference type="PRINTS" id="PR00364">
    <property type="entry name" value="DISEASERSIST"/>
</dbReference>
<feature type="domain" description="Disease resistance N-terminal" evidence="8">
    <location>
        <begin position="5"/>
        <end position="87"/>
    </location>
</feature>
<evidence type="ECO:0000259" key="7">
    <source>
        <dbReference type="Pfam" id="PF00931"/>
    </source>
</evidence>
<dbReference type="EMBL" id="JAWPEI010000004">
    <property type="protein sequence ID" value="KAK4728188.1"/>
    <property type="molecule type" value="Genomic_DNA"/>
</dbReference>
<evidence type="ECO:0000256" key="3">
    <source>
        <dbReference type="ARBA" id="ARBA00022737"/>
    </source>
</evidence>
<feature type="domain" description="Disease resistance R13L4/SHOC-2-like LRR" evidence="10">
    <location>
        <begin position="835"/>
        <end position="968"/>
    </location>
</feature>
<dbReference type="InterPro" id="IPR056789">
    <property type="entry name" value="LRR_R13L1-DRL21"/>
</dbReference>
<feature type="domain" description="Disease resistance protein winged helix" evidence="9">
    <location>
        <begin position="411"/>
        <end position="481"/>
    </location>
</feature>
<accession>A0AAV9LS27</accession>
<evidence type="ECO:0000259" key="8">
    <source>
        <dbReference type="Pfam" id="PF18052"/>
    </source>
</evidence>
<keyword evidence="6" id="KW-0067">ATP-binding</keyword>
<dbReference type="Pfam" id="PF25019">
    <property type="entry name" value="LRR_R13L1-DRL21"/>
    <property type="match status" value="1"/>
</dbReference>
<evidence type="ECO:0000256" key="6">
    <source>
        <dbReference type="ARBA" id="ARBA00022840"/>
    </source>
</evidence>
<evidence type="ECO:0000259" key="10">
    <source>
        <dbReference type="Pfam" id="PF23598"/>
    </source>
</evidence>
<dbReference type="InterPro" id="IPR003591">
    <property type="entry name" value="Leu-rich_rpt_typical-subtyp"/>
</dbReference>
<keyword evidence="13" id="KW-1185">Reference proteome</keyword>
<dbReference type="Proteomes" id="UP001311915">
    <property type="component" value="Unassembled WGS sequence"/>
</dbReference>
<dbReference type="SUPFAM" id="SSF52540">
    <property type="entry name" value="P-loop containing nucleoside triphosphate hydrolases"/>
    <property type="match status" value="1"/>
</dbReference>
<dbReference type="AlphaFoldDB" id="A0AAV9LS27"/>
<evidence type="ECO:0000259" key="11">
    <source>
        <dbReference type="Pfam" id="PF25019"/>
    </source>
</evidence>
<keyword evidence="3" id="KW-0677">Repeat</keyword>
<comment type="similarity">
    <text evidence="1">Belongs to the disease resistance NB-LRR family.</text>
</comment>
<dbReference type="PANTHER" id="PTHR36766">
    <property type="entry name" value="PLANT BROAD-SPECTRUM MILDEW RESISTANCE PROTEIN RPW8"/>
    <property type="match status" value="1"/>
</dbReference>
<dbReference type="SUPFAM" id="SSF52058">
    <property type="entry name" value="L domain-like"/>
    <property type="match status" value="1"/>
</dbReference>
<dbReference type="PANTHER" id="PTHR36766:SF42">
    <property type="entry name" value="NB-ARC DOMAIN DISEASE RESISTANCE PROTEIN"/>
    <property type="match status" value="1"/>
</dbReference>
<sequence>MAEAFLQVLLGNITSFIQGELVLLFGFENDFRKLSSTFSTIQLVLEDAAEKQLKDKAIDNWLQKLNFAAYEVDDILDECKNEAARFNQSLLGCIHPKIIIFRYKLGKRMKRMMEKLDAIADERRKFHLREKIVEKQAFKRETGFVLAEPKVYGRDKEKDEMVKILINSVSNAQELLVLPILGMGGLGKTTLAQMIFNDQSVTAHFNLKIWVCVSDDFDEKRLIKAIVESIERRPLGDMDLAPLQKKLQELLNGKRYFLVLDDVWNEDQEKWAKIKAVLKVGAQGSSILATTRLERVGSIMGTWQPYHLSILSTEDCWLLFKQRAFGHQTETNPDLMGIGKEIVKKCGGVPLAAKTLGGLLRFKREESEWEHVKDSEIWNLPQDENSVLPSLRLSYHHLPFDLRQCFAYCAVFPKDTKIEKEYLITLWMAHGFLLSKGNLELEDVGNEVWKELYLRSFFQEVEEYKFGNTYFKMHDLIHDLATSLFSTNTRSSKIRQIRVAQKNTIPIGFAEVVPSYSPLIFKRFVSLRVLDMKFSKFDQLSSSIGDLIHLRLLNLHGSSIRSLPKRLCKLQNLQTLDISCCFSLSYIPKQISKLSSLRNLVFKGCQITSMPPRIGSLTCLKTLDYFIVGERKGYQLGELRNLNLHGSLSITHLERVKSDTDAKEANLSTKQKLYNLCMSWDIRQYGYESENNLDEKVLEALRPHSNLKSLKLIGFRGFHFPNWMNASVLKNVVSIEIECENCWRLPPFGELPCLESLKLYNGSAEVEYIEEDDGHSTLKFPYLKRLTIERFPNLKGLLRSEGEEKFSMLEEMEIWHCPMFVFPAFSSVTKLDVWGEIDAASLSSISKLTTLTSLSIDHNFEATTLPEEMFKRLVNLESLSIIYFKKLRELPSSLASLNALKCLKIHYCYALESLPEQGMEGLTSLTDLYVQNCEMLKCLPEGLQHLTALTSLQIYGCPALKKRCAKGIGEDWHKIAHFPNVDIC</sequence>
<dbReference type="Pfam" id="PF23598">
    <property type="entry name" value="LRR_14"/>
    <property type="match status" value="1"/>
</dbReference>
<dbReference type="GO" id="GO:0043531">
    <property type="term" value="F:ADP binding"/>
    <property type="evidence" value="ECO:0007669"/>
    <property type="project" value="InterPro"/>
</dbReference>
<evidence type="ECO:0000313" key="12">
    <source>
        <dbReference type="EMBL" id="KAK4728188.1"/>
    </source>
</evidence>
<dbReference type="FunFam" id="3.40.50.300:FF:001091">
    <property type="entry name" value="Probable disease resistance protein At1g61300"/>
    <property type="match status" value="1"/>
</dbReference>
<gene>
    <name evidence="12" type="ORF">R3W88_021176</name>
</gene>
<feature type="domain" description="NB-ARC" evidence="7">
    <location>
        <begin position="159"/>
        <end position="328"/>
    </location>
</feature>
<dbReference type="GO" id="GO:0005524">
    <property type="term" value="F:ATP binding"/>
    <property type="evidence" value="ECO:0007669"/>
    <property type="project" value="UniProtKB-KW"/>
</dbReference>
<keyword evidence="5" id="KW-0611">Plant defense</keyword>
<dbReference type="CDD" id="cd14798">
    <property type="entry name" value="RX-CC_like"/>
    <property type="match status" value="1"/>
</dbReference>
<evidence type="ECO:0000256" key="5">
    <source>
        <dbReference type="ARBA" id="ARBA00022821"/>
    </source>
</evidence>
<comment type="caution">
    <text evidence="12">The sequence shown here is derived from an EMBL/GenBank/DDBJ whole genome shotgun (WGS) entry which is preliminary data.</text>
</comment>
<evidence type="ECO:0000313" key="13">
    <source>
        <dbReference type="Proteomes" id="UP001311915"/>
    </source>
</evidence>
<dbReference type="SUPFAM" id="SSF52047">
    <property type="entry name" value="RNI-like"/>
    <property type="match status" value="1"/>
</dbReference>
<dbReference type="SMART" id="SM00369">
    <property type="entry name" value="LRR_TYP"/>
    <property type="match status" value="2"/>
</dbReference>